<dbReference type="EMBL" id="QRAP01000001">
    <property type="protein sequence ID" value="RDK97241.1"/>
    <property type="molecule type" value="Genomic_DNA"/>
</dbReference>
<protein>
    <recommendedName>
        <fullName evidence="9">Purine nucleoside phosphorylase</fullName>
    </recommendedName>
</protein>
<dbReference type="CDD" id="cd16833">
    <property type="entry name" value="YfiH"/>
    <property type="match status" value="1"/>
</dbReference>
<proteinExistence type="inferred from homology"/>
<sequence length="234" mass="25833">MSSMFSQIPGIRFGFGHKTALMPESLHPFRASMPEKKQVHGTRICDVTEAGEHCGDADALYTRHSGILLTVLTADCLPVLFSRRDGQRIAVAHAGWRGLIDGILERTAACIARDDDLAHWHAIIGPAAAPCCYEVDEALYARFCQELPYAQSLIAPRPRYLDLAAIARAKLLEMGFASAETTGQCTICTPESDSAAVNHFRYTSFRRNTHRRERNPSHPGIKGRNQYSGLVILP</sequence>
<gene>
    <name evidence="10" type="ORF">C8D90_101686</name>
</gene>
<evidence type="ECO:0000256" key="6">
    <source>
        <dbReference type="ARBA" id="ARBA00047989"/>
    </source>
</evidence>
<evidence type="ECO:0000313" key="11">
    <source>
        <dbReference type="Proteomes" id="UP000254848"/>
    </source>
</evidence>
<evidence type="ECO:0000256" key="8">
    <source>
        <dbReference type="ARBA" id="ARBA00049893"/>
    </source>
</evidence>
<dbReference type="PANTHER" id="PTHR30616">
    <property type="entry name" value="UNCHARACTERIZED PROTEIN YFIH"/>
    <property type="match status" value="1"/>
</dbReference>
<comment type="catalytic activity">
    <reaction evidence="7">
        <text>adenosine + phosphate = alpha-D-ribose 1-phosphate + adenine</text>
        <dbReference type="Rhea" id="RHEA:27642"/>
        <dbReference type="ChEBI" id="CHEBI:16335"/>
        <dbReference type="ChEBI" id="CHEBI:16708"/>
        <dbReference type="ChEBI" id="CHEBI:43474"/>
        <dbReference type="ChEBI" id="CHEBI:57720"/>
        <dbReference type="EC" id="2.4.2.1"/>
    </reaction>
    <physiologicalReaction direction="left-to-right" evidence="7">
        <dbReference type="Rhea" id="RHEA:27643"/>
    </physiologicalReaction>
</comment>
<dbReference type="PANTHER" id="PTHR30616:SF3">
    <property type="entry name" value="PURINE NUCLEOSIDE PHOSPHORYLASE"/>
    <property type="match status" value="1"/>
</dbReference>
<comment type="similarity">
    <text evidence="2 9">Belongs to the purine nucleoside phosphorylase YfiH/LACC1 family.</text>
</comment>
<dbReference type="SUPFAM" id="SSF64438">
    <property type="entry name" value="CNF1/YfiH-like putative cysteine hydrolases"/>
    <property type="match status" value="1"/>
</dbReference>
<name>A0A370R483_9GAMM</name>
<dbReference type="InterPro" id="IPR011324">
    <property type="entry name" value="Cytotoxic_necrot_fac-like_cat"/>
</dbReference>
<keyword evidence="4" id="KW-0479">Metal-binding</keyword>
<evidence type="ECO:0000256" key="7">
    <source>
        <dbReference type="ARBA" id="ARBA00048968"/>
    </source>
</evidence>
<evidence type="ECO:0000313" key="10">
    <source>
        <dbReference type="EMBL" id="RDK97241.1"/>
    </source>
</evidence>
<comment type="catalytic activity">
    <reaction evidence="1">
        <text>inosine + phosphate = alpha-D-ribose 1-phosphate + hypoxanthine</text>
        <dbReference type="Rhea" id="RHEA:27646"/>
        <dbReference type="ChEBI" id="CHEBI:17368"/>
        <dbReference type="ChEBI" id="CHEBI:17596"/>
        <dbReference type="ChEBI" id="CHEBI:43474"/>
        <dbReference type="ChEBI" id="CHEBI:57720"/>
        <dbReference type="EC" id="2.4.2.1"/>
    </reaction>
    <physiologicalReaction direction="left-to-right" evidence="1">
        <dbReference type="Rhea" id="RHEA:27647"/>
    </physiologicalReaction>
</comment>
<evidence type="ECO:0000256" key="2">
    <source>
        <dbReference type="ARBA" id="ARBA00007353"/>
    </source>
</evidence>
<evidence type="ECO:0000256" key="5">
    <source>
        <dbReference type="ARBA" id="ARBA00022833"/>
    </source>
</evidence>
<dbReference type="InterPro" id="IPR038371">
    <property type="entry name" value="Cu_polyphenol_OxRdtase_sf"/>
</dbReference>
<accession>A0A370R483</accession>
<comment type="catalytic activity">
    <reaction evidence="6">
        <text>adenosine + H2O + H(+) = inosine + NH4(+)</text>
        <dbReference type="Rhea" id="RHEA:24408"/>
        <dbReference type="ChEBI" id="CHEBI:15377"/>
        <dbReference type="ChEBI" id="CHEBI:15378"/>
        <dbReference type="ChEBI" id="CHEBI:16335"/>
        <dbReference type="ChEBI" id="CHEBI:17596"/>
        <dbReference type="ChEBI" id="CHEBI:28938"/>
        <dbReference type="EC" id="3.5.4.4"/>
    </reaction>
    <physiologicalReaction direction="left-to-right" evidence="6">
        <dbReference type="Rhea" id="RHEA:24409"/>
    </physiologicalReaction>
</comment>
<dbReference type="InterPro" id="IPR003730">
    <property type="entry name" value="Cu_polyphenol_OxRdtase"/>
</dbReference>
<keyword evidence="5" id="KW-0862">Zinc</keyword>
<dbReference type="Gene3D" id="3.60.140.10">
    <property type="entry name" value="CNF1/YfiH-like putative cysteine hydrolases"/>
    <property type="match status" value="1"/>
</dbReference>
<dbReference type="GO" id="GO:0005507">
    <property type="term" value="F:copper ion binding"/>
    <property type="evidence" value="ECO:0007669"/>
    <property type="project" value="TreeGrafter"/>
</dbReference>
<dbReference type="Pfam" id="PF02578">
    <property type="entry name" value="Cu-oxidase_4"/>
    <property type="match status" value="1"/>
</dbReference>
<evidence type="ECO:0000256" key="1">
    <source>
        <dbReference type="ARBA" id="ARBA00000553"/>
    </source>
</evidence>
<evidence type="ECO:0000256" key="3">
    <source>
        <dbReference type="ARBA" id="ARBA00022679"/>
    </source>
</evidence>
<dbReference type="Proteomes" id="UP000254848">
    <property type="component" value="Unassembled WGS sequence"/>
</dbReference>
<comment type="caution">
    <text evidence="10">The sequence shown here is derived from an EMBL/GenBank/DDBJ whole genome shotgun (WGS) entry which is preliminary data.</text>
</comment>
<dbReference type="NCBIfam" id="TIGR00726">
    <property type="entry name" value="peptidoglycan editing factor PgeF"/>
    <property type="match status" value="1"/>
</dbReference>
<keyword evidence="3" id="KW-0808">Transferase</keyword>
<dbReference type="GO" id="GO:0017061">
    <property type="term" value="F:S-methyl-5-thioadenosine phosphorylase activity"/>
    <property type="evidence" value="ECO:0007669"/>
    <property type="project" value="UniProtKB-EC"/>
</dbReference>
<dbReference type="AlphaFoldDB" id="A0A370R483"/>
<organism evidence="10 11">
    <name type="scientific">Enterobacillus tribolii</name>
    <dbReference type="NCBI Taxonomy" id="1487935"/>
    <lineage>
        <taxon>Bacteria</taxon>
        <taxon>Pseudomonadati</taxon>
        <taxon>Pseudomonadota</taxon>
        <taxon>Gammaproteobacteria</taxon>
        <taxon>Enterobacterales</taxon>
        <taxon>Hafniaceae</taxon>
        <taxon>Enterobacillus</taxon>
    </lineage>
</organism>
<evidence type="ECO:0000256" key="9">
    <source>
        <dbReference type="RuleBase" id="RU361274"/>
    </source>
</evidence>
<reference evidence="10 11" key="1">
    <citation type="submission" date="2018-07" db="EMBL/GenBank/DDBJ databases">
        <title>Genomic Encyclopedia of Type Strains, Phase IV (KMG-IV): sequencing the most valuable type-strain genomes for metagenomic binning, comparative biology and taxonomic classification.</title>
        <authorList>
            <person name="Goeker M."/>
        </authorList>
    </citation>
    <scope>NUCLEOTIDE SEQUENCE [LARGE SCALE GENOMIC DNA]</scope>
    <source>
        <strain evidence="10 11">DSM 103736</strain>
    </source>
</reference>
<comment type="catalytic activity">
    <reaction evidence="8">
        <text>S-methyl-5'-thioadenosine + phosphate = 5-(methylsulfanyl)-alpha-D-ribose 1-phosphate + adenine</text>
        <dbReference type="Rhea" id="RHEA:11852"/>
        <dbReference type="ChEBI" id="CHEBI:16708"/>
        <dbReference type="ChEBI" id="CHEBI:17509"/>
        <dbReference type="ChEBI" id="CHEBI:43474"/>
        <dbReference type="ChEBI" id="CHEBI:58533"/>
        <dbReference type="EC" id="2.4.2.28"/>
    </reaction>
    <physiologicalReaction direction="left-to-right" evidence="8">
        <dbReference type="Rhea" id="RHEA:11853"/>
    </physiologicalReaction>
</comment>
<evidence type="ECO:0000256" key="4">
    <source>
        <dbReference type="ARBA" id="ARBA00022723"/>
    </source>
</evidence>
<keyword evidence="11" id="KW-1185">Reference proteome</keyword>